<dbReference type="Pfam" id="PF06439">
    <property type="entry name" value="3keto-disac_hyd"/>
    <property type="match status" value="1"/>
</dbReference>
<protein>
    <submittedName>
        <fullName evidence="2">DUF1080 domain-containing protein</fullName>
    </submittedName>
</protein>
<dbReference type="EMBL" id="CP051775">
    <property type="protein sequence ID" value="QJE72463.1"/>
    <property type="molecule type" value="Genomic_DNA"/>
</dbReference>
<sequence>MPTDKDFLPLLTPGLPGWRMAGAGGFLEVGPGTVESRGGPGLFWFADAVFADFVLVAEWRCQGDHDNSGIFLRSPPLADSDKPAIEQGYEIQIDDRGVAPDGSLGSPLHLTGAVYSLVPVTESAFRPTGDWNRFEVKARGGDIGVVLNGRPVCHLTGGNRRREGHVALQAHHDGSRVQFRDLRVARL</sequence>
<proteinExistence type="predicted"/>
<organism evidence="2 3">
    <name type="scientific">Aerophototrophica crusticola</name>
    <dbReference type="NCBI Taxonomy" id="1709002"/>
    <lineage>
        <taxon>Bacteria</taxon>
        <taxon>Pseudomonadati</taxon>
        <taxon>Pseudomonadota</taxon>
        <taxon>Alphaproteobacteria</taxon>
        <taxon>Rhodospirillales</taxon>
        <taxon>Rhodospirillaceae</taxon>
        <taxon>Aerophototrophica</taxon>
    </lineage>
</organism>
<evidence type="ECO:0000313" key="2">
    <source>
        <dbReference type="EMBL" id="QJE72463.1"/>
    </source>
</evidence>
<feature type="domain" description="3-keto-alpha-glucoside-1,2-lyase/3-keto-2-hydroxy-glucal hydratase" evidence="1">
    <location>
        <begin position="15"/>
        <end position="184"/>
    </location>
</feature>
<dbReference type="InterPro" id="IPR010496">
    <property type="entry name" value="AL/BT2_dom"/>
</dbReference>
<dbReference type="GO" id="GO:0016787">
    <property type="term" value="F:hydrolase activity"/>
    <property type="evidence" value="ECO:0007669"/>
    <property type="project" value="InterPro"/>
</dbReference>
<reference evidence="2" key="1">
    <citation type="submission" date="2020-04" db="EMBL/GenBank/DDBJ databases">
        <title>A desert anoxygenic phototrophic bacterium fixes CO2 using RubisCO under aerobic conditions.</title>
        <authorList>
            <person name="Tang K."/>
        </authorList>
    </citation>
    <scope>NUCLEOTIDE SEQUENCE [LARGE SCALE GENOMIC DNA]</scope>
    <source>
        <strain evidence="2">MIMtkB3</strain>
    </source>
</reference>
<dbReference type="Proteomes" id="UP000501891">
    <property type="component" value="Chromosome"/>
</dbReference>
<evidence type="ECO:0000313" key="3">
    <source>
        <dbReference type="Proteomes" id="UP000501891"/>
    </source>
</evidence>
<dbReference type="AlphaFoldDB" id="A0A858R5I9"/>
<dbReference type="KEGG" id="acru:HHL28_04545"/>
<gene>
    <name evidence="2" type="ORF">HHL28_04545</name>
</gene>
<dbReference type="Gene3D" id="2.60.120.560">
    <property type="entry name" value="Exo-inulinase, domain 1"/>
    <property type="match status" value="1"/>
</dbReference>
<accession>A0A858R5I9</accession>
<keyword evidence="3" id="KW-1185">Reference proteome</keyword>
<name>A0A858R5I9_9PROT</name>
<evidence type="ECO:0000259" key="1">
    <source>
        <dbReference type="Pfam" id="PF06439"/>
    </source>
</evidence>